<keyword evidence="6 7" id="KW-0472">Membrane</keyword>
<evidence type="ECO:0000256" key="7">
    <source>
        <dbReference type="SAM" id="Phobius"/>
    </source>
</evidence>
<keyword evidence="4 7" id="KW-0812">Transmembrane</keyword>
<dbReference type="Pfam" id="PF10661">
    <property type="entry name" value="EssA"/>
    <property type="match status" value="1"/>
</dbReference>
<name>A0A139N2N5_STRGN</name>
<dbReference type="PATRIC" id="fig|1302.21.peg.1761"/>
<dbReference type="InterPro" id="IPR034026">
    <property type="entry name" value="EssA"/>
</dbReference>
<keyword evidence="5 7" id="KW-1133">Transmembrane helix</keyword>
<comment type="similarity">
    <text evidence="2">Belongs to the EssA family.</text>
</comment>
<evidence type="ECO:0000256" key="5">
    <source>
        <dbReference type="ARBA" id="ARBA00022989"/>
    </source>
</evidence>
<evidence type="ECO:0000256" key="2">
    <source>
        <dbReference type="ARBA" id="ARBA00008570"/>
    </source>
</evidence>
<protein>
    <submittedName>
        <fullName evidence="8">Uncharacterized protein</fullName>
    </submittedName>
</protein>
<dbReference type="AlphaFoldDB" id="A0A139N2N5"/>
<gene>
    <name evidence="8" type="ORF">SGODD07_01584</name>
</gene>
<evidence type="ECO:0000313" key="8">
    <source>
        <dbReference type="EMBL" id="KXT70288.1"/>
    </source>
</evidence>
<sequence>MSRNKITITFYTLLVIIGLSITIESVFADDNSSLEIHNDVIYGGDQEQKQYEYYGNQADLFLGKKEEQNKAFKKEEKRQFNELTDKMFREEWNQNKSDAPSKDQLFQANYSFPEFITNDSEDTSDSLIKALYASLLLLGSTLIVFIGWKLGNVFSNFQLQNKEQS</sequence>
<proteinExistence type="inferred from homology"/>
<dbReference type="EMBL" id="LQRC01000218">
    <property type="protein sequence ID" value="KXT70288.1"/>
    <property type="molecule type" value="Genomic_DNA"/>
</dbReference>
<dbReference type="NCBIfam" id="TIGR03927">
    <property type="entry name" value="T7SS_EssA_Firm"/>
    <property type="match status" value="1"/>
</dbReference>
<dbReference type="GO" id="GO:0005886">
    <property type="term" value="C:plasma membrane"/>
    <property type="evidence" value="ECO:0007669"/>
    <property type="project" value="UniProtKB-SubCell"/>
</dbReference>
<feature type="transmembrane region" description="Helical" evidence="7">
    <location>
        <begin position="130"/>
        <end position="148"/>
    </location>
</feature>
<reference evidence="8 9" key="1">
    <citation type="submission" date="2016-01" db="EMBL/GenBank/DDBJ databases">
        <title>Highly variable Streptococcus oralis are common among viridans streptococci isolated from primates.</title>
        <authorList>
            <person name="Denapaite D."/>
            <person name="Rieger M."/>
            <person name="Koendgen S."/>
            <person name="Brueckner R."/>
            <person name="Ochigava I."/>
            <person name="Kappeler P."/>
            <person name="Maetz-Rensing K."/>
            <person name="Leendertz F."/>
            <person name="Hakenbeck R."/>
        </authorList>
    </citation>
    <scope>NUCLEOTIDE SEQUENCE [LARGE SCALE GENOMIC DNA]</scope>
    <source>
        <strain evidence="8 9">DD07</strain>
    </source>
</reference>
<comment type="subcellular location">
    <subcellularLocation>
        <location evidence="1">Cell membrane</location>
        <topology evidence="1">Single-pass membrane protein</topology>
    </subcellularLocation>
</comment>
<evidence type="ECO:0000256" key="4">
    <source>
        <dbReference type="ARBA" id="ARBA00022692"/>
    </source>
</evidence>
<dbReference type="RefSeq" id="WP_061411954.1">
    <property type="nucleotide sequence ID" value="NZ_CP077248.1"/>
</dbReference>
<evidence type="ECO:0000256" key="6">
    <source>
        <dbReference type="ARBA" id="ARBA00023136"/>
    </source>
</evidence>
<dbReference type="InterPro" id="IPR018920">
    <property type="entry name" value="EssA/YueC"/>
</dbReference>
<organism evidence="8 9">
    <name type="scientific">Streptococcus gordonii</name>
    <dbReference type="NCBI Taxonomy" id="1302"/>
    <lineage>
        <taxon>Bacteria</taxon>
        <taxon>Bacillati</taxon>
        <taxon>Bacillota</taxon>
        <taxon>Bacilli</taxon>
        <taxon>Lactobacillales</taxon>
        <taxon>Streptococcaceae</taxon>
        <taxon>Streptococcus</taxon>
    </lineage>
</organism>
<evidence type="ECO:0000313" key="9">
    <source>
        <dbReference type="Proteomes" id="UP000070096"/>
    </source>
</evidence>
<accession>A0A139N2N5</accession>
<keyword evidence="3" id="KW-1003">Cell membrane</keyword>
<dbReference type="Proteomes" id="UP000070096">
    <property type="component" value="Unassembled WGS sequence"/>
</dbReference>
<evidence type="ECO:0000256" key="3">
    <source>
        <dbReference type="ARBA" id="ARBA00022475"/>
    </source>
</evidence>
<comment type="caution">
    <text evidence="8">The sequence shown here is derived from an EMBL/GenBank/DDBJ whole genome shotgun (WGS) entry which is preliminary data.</text>
</comment>
<evidence type="ECO:0000256" key="1">
    <source>
        <dbReference type="ARBA" id="ARBA00004162"/>
    </source>
</evidence>